<dbReference type="EMBL" id="CP003985">
    <property type="protein sequence ID" value="AGF79003.1"/>
    <property type="molecule type" value="Genomic_DNA"/>
</dbReference>
<dbReference type="PATRIC" id="fig|1167006.5.peg.2677"/>
<name>M1P6E3_DESSD</name>
<feature type="transmembrane region" description="Helical" evidence="1">
    <location>
        <begin position="12"/>
        <end position="33"/>
    </location>
</feature>
<dbReference type="GO" id="GO:0016788">
    <property type="term" value="F:hydrolase activity, acting on ester bonds"/>
    <property type="evidence" value="ECO:0007669"/>
    <property type="project" value="UniProtKB-ARBA"/>
</dbReference>
<dbReference type="KEGG" id="dsf:UWK_02466"/>
<dbReference type="SUPFAM" id="SSF52266">
    <property type="entry name" value="SGNH hydrolase"/>
    <property type="match status" value="1"/>
</dbReference>
<dbReference type="HOGENOM" id="CLU_775513_0_0_7"/>
<keyword evidence="3" id="KW-1185">Reference proteome</keyword>
<dbReference type="OrthoDB" id="5430894at2"/>
<evidence type="ECO:0000313" key="3">
    <source>
        <dbReference type="Proteomes" id="UP000011721"/>
    </source>
</evidence>
<dbReference type="CDD" id="cd00229">
    <property type="entry name" value="SGNH_hydrolase"/>
    <property type="match status" value="1"/>
</dbReference>
<keyword evidence="1" id="KW-1133">Transmembrane helix</keyword>
<reference evidence="3" key="1">
    <citation type="journal article" date="2013" name="Stand. Genomic Sci.">
        <title>Complete genome sequence of Desulfocapsa sulfexigens, a marine deltaproteobacterium specialized in disproportionating inorganic sulfur compounds.</title>
        <authorList>
            <person name="Finster K.W."/>
            <person name="Kjeldsen K.U."/>
            <person name="Kube M."/>
            <person name="Reinhardt R."/>
            <person name="Mussmann M."/>
            <person name="Amann R."/>
            <person name="Schreiber L."/>
        </authorList>
    </citation>
    <scope>NUCLEOTIDE SEQUENCE [LARGE SCALE GENOMIC DNA]</scope>
    <source>
        <strain evidence="3">DSM 10523 / SB164P1</strain>
    </source>
</reference>
<dbReference type="RefSeq" id="WP_015404689.1">
    <property type="nucleotide sequence ID" value="NC_020304.1"/>
</dbReference>
<evidence type="ECO:0000256" key="1">
    <source>
        <dbReference type="SAM" id="Phobius"/>
    </source>
</evidence>
<keyword evidence="1" id="KW-0812">Transmembrane</keyword>
<dbReference type="eggNOG" id="COG2755">
    <property type="taxonomic scope" value="Bacteria"/>
</dbReference>
<organism evidence="2 3">
    <name type="scientific">Desulfocapsa sulfexigens (strain DSM 10523 / SB164P1)</name>
    <dbReference type="NCBI Taxonomy" id="1167006"/>
    <lineage>
        <taxon>Bacteria</taxon>
        <taxon>Pseudomonadati</taxon>
        <taxon>Thermodesulfobacteriota</taxon>
        <taxon>Desulfobulbia</taxon>
        <taxon>Desulfobulbales</taxon>
        <taxon>Desulfocapsaceae</taxon>
        <taxon>Desulfocapsa</taxon>
    </lineage>
</organism>
<dbReference type="InterPro" id="IPR036514">
    <property type="entry name" value="SGNH_hydro_sf"/>
</dbReference>
<gene>
    <name evidence="2" type="ordered locus">UWK_02466</name>
</gene>
<accession>M1P6E3</accession>
<keyword evidence="1" id="KW-0472">Membrane</keyword>
<dbReference type="Gene3D" id="3.40.50.1110">
    <property type="entry name" value="SGNH hydrolase"/>
    <property type="match status" value="1"/>
</dbReference>
<dbReference type="STRING" id="1167006.UWK_02466"/>
<dbReference type="AlphaFoldDB" id="M1P6E3"/>
<protein>
    <submittedName>
        <fullName evidence="2">Uncharacterized protein</fullName>
    </submittedName>
</protein>
<proteinExistence type="predicted"/>
<evidence type="ECO:0000313" key="2">
    <source>
        <dbReference type="EMBL" id="AGF79003.1"/>
    </source>
</evidence>
<dbReference type="Proteomes" id="UP000011721">
    <property type="component" value="Chromosome"/>
</dbReference>
<sequence>MSFSKGPERGILFKVTVIIVFLFLFLLCLLFGAELFVRFFYRDVLSTADGTSYFSLKNQRLFEKEKNGFNLRGKQFRQTPDDRYRLVILGDSFTWGQGVYPVEKRYTEQIDVALNKQQKENEIEVVNVGICGFNLPNHYKFLHFIDAIQPDYVLYQWYINDMSIRPDAGQYKSSHLITNRKVHTWLWKHSALYYLLQRGYGSLQRKQGEKKTYEQYMFDTQKDPTGESVVAARKLLEKYIDHYKSTDTDFGMVLFPSFAGPMNNYNLDFLHEQVLDVCKEKKIECLDLRDAYRDVEDNTALWANVFDPHPGVLAHKIAAEAIYDFFGADWEEAAQKVSVHRDLHSQKNNDKAQAEMK</sequence>